<reference evidence="2 3" key="1">
    <citation type="journal article" date="2016" name="Nat. Commun.">
        <title>Thousands of microbial genomes shed light on interconnected biogeochemical processes in an aquifer system.</title>
        <authorList>
            <person name="Anantharaman K."/>
            <person name="Brown C.T."/>
            <person name="Hug L.A."/>
            <person name="Sharon I."/>
            <person name="Castelle C.J."/>
            <person name="Probst A.J."/>
            <person name="Thomas B.C."/>
            <person name="Singh A."/>
            <person name="Wilkins M.J."/>
            <person name="Karaoz U."/>
            <person name="Brodie E.L."/>
            <person name="Williams K.H."/>
            <person name="Hubbard S.S."/>
            <person name="Banfield J.F."/>
        </authorList>
    </citation>
    <scope>NUCLEOTIDE SEQUENCE [LARGE SCALE GENOMIC DNA]</scope>
</reference>
<dbReference type="InterPro" id="IPR044020">
    <property type="entry name" value="DUF5676"/>
</dbReference>
<dbReference type="AlphaFoldDB" id="A0A1F5VPP8"/>
<feature type="transmembrane region" description="Helical" evidence="1">
    <location>
        <begin position="61"/>
        <end position="79"/>
    </location>
</feature>
<keyword evidence="1" id="KW-1133">Transmembrane helix</keyword>
<comment type="caution">
    <text evidence="2">The sequence shown here is derived from an EMBL/GenBank/DDBJ whole genome shotgun (WGS) entry which is preliminary data.</text>
</comment>
<sequence length="84" mass="9440">MINTNHLLKVIAAWISVVYVVCFAGVALFPNIRPTFMWYALHVNVVTGVDILTWGTFFSGLIIWNVLAVLAAWLFAALFNSIKR</sequence>
<feature type="transmembrane region" description="Helical" evidence="1">
    <location>
        <begin position="6"/>
        <end position="29"/>
    </location>
</feature>
<gene>
    <name evidence="2" type="ORF">A2Z53_02380</name>
</gene>
<dbReference type="Pfam" id="PF18926">
    <property type="entry name" value="DUF5676"/>
    <property type="match status" value="1"/>
</dbReference>
<evidence type="ECO:0000313" key="2">
    <source>
        <dbReference type="EMBL" id="OGF65337.1"/>
    </source>
</evidence>
<name>A0A1F5VPP8_9BACT</name>
<keyword evidence="1" id="KW-0472">Membrane</keyword>
<organism evidence="2 3">
    <name type="scientific">Candidatus Giovannonibacteria bacterium RIFCSPHIGHO2_02_42_15</name>
    <dbReference type="NCBI Taxonomy" id="1798329"/>
    <lineage>
        <taxon>Bacteria</taxon>
        <taxon>Candidatus Giovannoniibacteriota</taxon>
    </lineage>
</organism>
<keyword evidence="1" id="KW-0812">Transmembrane</keyword>
<proteinExistence type="predicted"/>
<dbReference type="EMBL" id="MFHH01000009">
    <property type="protein sequence ID" value="OGF65337.1"/>
    <property type="molecule type" value="Genomic_DNA"/>
</dbReference>
<accession>A0A1F5VPP8</accession>
<dbReference type="Proteomes" id="UP000177451">
    <property type="component" value="Unassembled WGS sequence"/>
</dbReference>
<evidence type="ECO:0000256" key="1">
    <source>
        <dbReference type="SAM" id="Phobius"/>
    </source>
</evidence>
<protein>
    <submittedName>
        <fullName evidence="2">Uncharacterized protein</fullName>
    </submittedName>
</protein>
<evidence type="ECO:0000313" key="3">
    <source>
        <dbReference type="Proteomes" id="UP000177451"/>
    </source>
</evidence>